<dbReference type="PANTHER" id="PTHR23231:SF17">
    <property type="entry name" value="BTB DOMAIN-CONTAINING PROTEIN"/>
    <property type="match status" value="1"/>
</dbReference>
<evidence type="ECO:0000313" key="2">
    <source>
        <dbReference type="WBParaSite" id="OFLC_0000673301-mRNA-1"/>
    </source>
</evidence>
<dbReference type="PANTHER" id="PTHR23231">
    <property type="entry name" value="GERM CELL-LESS PROTEIN"/>
    <property type="match status" value="1"/>
</dbReference>
<dbReference type="STRING" id="387005.A0A183HGX2"/>
<dbReference type="GO" id="GO:0007281">
    <property type="term" value="P:germ cell development"/>
    <property type="evidence" value="ECO:0007669"/>
    <property type="project" value="InterPro"/>
</dbReference>
<name>A0A183HGX2_9BILA</name>
<dbReference type="InterPro" id="IPR043380">
    <property type="entry name" value="Gcl-like"/>
</dbReference>
<sequence>LTDHILEFYSPFCVIDKNIDKCKICFKKCWRWSGFNFGVDLLLNYNDGVITLKRNCLSQWTPYSTNLKFDVLLHYRMIIGNKHGKFLYDSTIRTRSLRIDQTVIIARFLPAAEEFPVAVHFFYLATLPSKPVLSYWEPYLKKSESPT</sequence>
<reference evidence="2" key="1">
    <citation type="submission" date="2016-06" db="UniProtKB">
        <authorList>
            <consortium name="WormBaseParasite"/>
        </authorList>
    </citation>
    <scope>IDENTIFICATION</scope>
</reference>
<keyword evidence="1" id="KW-0217">Developmental protein</keyword>
<dbReference type="AlphaFoldDB" id="A0A183HGX2"/>
<proteinExistence type="predicted"/>
<accession>A0A183HGX2</accession>
<dbReference type="WBParaSite" id="OFLC_0000673301-mRNA-1">
    <property type="protein sequence ID" value="OFLC_0000673301-mRNA-1"/>
    <property type="gene ID" value="OFLC_0000673301"/>
</dbReference>
<protein>
    <submittedName>
        <fullName evidence="2">Neur_chan_LBD domain-containing protein</fullName>
    </submittedName>
</protein>
<evidence type="ECO:0000256" key="1">
    <source>
        <dbReference type="ARBA" id="ARBA00022473"/>
    </source>
</evidence>
<organism evidence="2">
    <name type="scientific">Onchocerca flexuosa</name>
    <dbReference type="NCBI Taxonomy" id="387005"/>
    <lineage>
        <taxon>Eukaryota</taxon>
        <taxon>Metazoa</taxon>
        <taxon>Ecdysozoa</taxon>
        <taxon>Nematoda</taxon>
        <taxon>Chromadorea</taxon>
        <taxon>Rhabditida</taxon>
        <taxon>Spirurina</taxon>
        <taxon>Spiruromorpha</taxon>
        <taxon>Filarioidea</taxon>
        <taxon>Onchocercidae</taxon>
        <taxon>Onchocerca</taxon>
    </lineage>
</organism>